<gene>
    <name evidence="1" type="ORF">Tco_0769521</name>
</gene>
<keyword evidence="2" id="KW-1185">Reference proteome</keyword>
<proteinExistence type="predicted"/>
<evidence type="ECO:0000313" key="2">
    <source>
        <dbReference type="Proteomes" id="UP001151760"/>
    </source>
</evidence>
<sequence>MGSRCMESNSFLEEADLGMKSVKETAVLSTTKEGLQVISATIDGHEKIITEDSLRRHLKLDDAEGISSLSNE</sequence>
<protein>
    <submittedName>
        <fullName evidence="1">Uncharacterized protein</fullName>
    </submittedName>
</protein>
<reference evidence="1" key="2">
    <citation type="submission" date="2022-01" db="EMBL/GenBank/DDBJ databases">
        <authorList>
            <person name="Yamashiro T."/>
            <person name="Shiraishi A."/>
            <person name="Satake H."/>
            <person name="Nakayama K."/>
        </authorList>
    </citation>
    <scope>NUCLEOTIDE SEQUENCE</scope>
</reference>
<dbReference type="EMBL" id="BQNB010011153">
    <property type="protein sequence ID" value="GJS86885.1"/>
    <property type="molecule type" value="Genomic_DNA"/>
</dbReference>
<dbReference type="Proteomes" id="UP001151760">
    <property type="component" value="Unassembled WGS sequence"/>
</dbReference>
<accession>A0ABQ4ZAN7</accession>
<name>A0ABQ4ZAN7_9ASTR</name>
<evidence type="ECO:0000313" key="1">
    <source>
        <dbReference type="EMBL" id="GJS86885.1"/>
    </source>
</evidence>
<comment type="caution">
    <text evidence="1">The sequence shown here is derived from an EMBL/GenBank/DDBJ whole genome shotgun (WGS) entry which is preliminary data.</text>
</comment>
<reference evidence="1" key="1">
    <citation type="journal article" date="2022" name="Int. J. Mol. Sci.">
        <title>Draft Genome of Tanacetum Coccineum: Genomic Comparison of Closely Related Tanacetum-Family Plants.</title>
        <authorList>
            <person name="Yamashiro T."/>
            <person name="Shiraishi A."/>
            <person name="Nakayama K."/>
            <person name="Satake H."/>
        </authorList>
    </citation>
    <scope>NUCLEOTIDE SEQUENCE</scope>
</reference>
<organism evidence="1 2">
    <name type="scientific">Tanacetum coccineum</name>
    <dbReference type="NCBI Taxonomy" id="301880"/>
    <lineage>
        <taxon>Eukaryota</taxon>
        <taxon>Viridiplantae</taxon>
        <taxon>Streptophyta</taxon>
        <taxon>Embryophyta</taxon>
        <taxon>Tracheophyta</taxon>
        <taxon>Spermatophyta</taxon>
        <taxon>Magnoliopsida</taxon>
        <taxon>eudicotyledons</taxon>
        <taxon>Gunneridae</taxon>
        <taxon>Pentapetalae</taxon>
        <taxon>asterids</taxon>
        <taxon>campanulids</taxon>
        <taxon>Asterales</taxon>
        <taxon>Asteraceae</taxon>
        <taxon>Asteroideae</taxon>
        <taxon>Anthemideae</taxon>
        <taxon>Anthemidinae</taxon>
        <taxon>Tanacetum</taxon>
    </lineage>
</organism>